<dbReference type="OrthoDB" id="9770247at2"/>
<feature type="transmembrane region" description="Helical" evidence="1">
    <location>
        <begin position="353"/>
        <end position="371"/>
    </location>
</feature>
<evidence type="ECO:0000313" key="2">
    <source>
        <dbReference type="EMBL" id="RAJ12336.1"/>
    </source>
</evidence>
<dbReference type="Gene3D" id="1.10.4160.10">
    <property type="entry name" value="Hydantoin permease"/>
    <property type="match status" value="1"/>
</dbReference>
<organism evidence="2 3">
    <name type="scientific">Arenibacter echinorum</name>
    <dbReference type="NCBI Taxonomy" id="440515"/>
    <lineage>
        <taxon>Bacteria</taxon>
        <taxon>Pseudomonadati</taxon>
        <taxon>Bacteroidota</taxon>
        <taxon>Flavobacteriia</taxon>
        <taxon>Flavobacteriales</taxon>
        <taxon>Flavobacteriaceae</taxon>
        <taxon>Arenibacter</taxon>
    </lineage>
</organism>
<feature type="transmembrane region" description="Helical" evidence="1">
    <location>
        <begin position="106"/>
        <end position="127"/>
    </location>
</feature>
<dbReference type="AlphaFoldDB" id="A0A327R672"/>
<comment type="caution">
    <text evidence="2">The sequence shown here is derived from an EMBL/GenBank/DDBJ whole genome shotgun (WGS) entry which is preliminary data.</text>
</comment>
<evidence type="ECO:0000313" key="3">
    <source>
        <dbReference type="Proteomes" id="UP000249696"/>
    </source>
</evidence>
<reference evidence="2 3" key="1">
    <citation type="submission" date="2018-06" db="EMBL/GenBank/DDBJ databases">
        <title>Genomic Encyclopedia of Archaeal and Bacterial Type Strains, Phase II (KMG-II): from individual species to whole genera.</title>
        <authorList>
            <person name="Goeker M."/>
        </authorList>
    </citation>
    <scope>NUCLEOTIDE SEQUENCE [LARGE SCALE GENOMIC DNA]</scope>
    <source>
        <strain evidence="2 3">DSM 23522</strain>
    </source>
</reference>
<sequence length="573" mass="63166">MDTTNDFKQFENLNEEQLPVAKHKLHDWTHFAGLYAAEHVAATEFVIGATFVALGAKTMDILLGLLIGNILAVLSWTFITSPIAVDTRLSLYTYLNKIAGDSMTKLYNWANVIIFSVISAAMVTVSATAVRFAFDIPAQLNWYPTNMWFILIVLSVGIVVVSIALYGFNAVSEFSGLCAPWLFVMFTSGAMVLLPALSLDVLDKTLPVGWTDFISLGDQSIWTGTDSNGEPGIGLIEVIGFAWAANTITHFGLIDMALLRFAKKKSYGLATSTGMMFGHYVAWIAAGIMGAGTAVILGKAIVELDPGDVAYYALGWSGFVIVIVAGWTTAITNLYRAGLAAQAIFFNHSRKKTTIVVGLVTIVIACFPFVFSQILPLLTYAGLLVVPVGAIVFAEHQIFPRIGYTRYWSSYRQLTFSTPAVASWGLGLVFGFGLNALNVMSFFYLFLPTWIFTILVYTFLAARYGAKEKYPEAEQKEIVRNQEIAMFQEQQAKTEAKPVVVISIFSKVLKTIAIIALVITLVLACVVLFGSADENMYLENREIFYRYAFICTIIYFVAAYWALLRIKSKKAKL</sequence>
<keyword evidence="1" id="KW-1133">Transmembrane helix</keyword>
<feature type="transmembrane region" description="Helical" evidence="1">
    <location>
        <begin position="147"/>
        <end position="168"/>
    </location>
</feature>
<keyword evidence="1" id="KW-0472">Membrane</keyword>
<feature type="transmembrane region" description="Helical" evidence="1">
    <location>
        <begin position="377"/>
        <end position="394"/>
    </location>
</feature>
<feature type="transmembrane region" description="Helical" evidence="1">
    <location>
        <begin position="309"/>
        <end position="332"/>
    </location>
</feature>
<gene>
    <name evidence="2" type="ORF">LV92_01569</name>
</gene>
<protein>
    <submittedName>
        <fullName evidence="2">Purine-cytosine permease-like protein</fullName>
    </submittedName>
</protein>
<evidence type="ECO:0000256" key="1">
    <source>
        <dbReference type="SAM" id="Phobius"/>
    </source>
</evidence>
<name>A0A327R672_9FLAO</name>
<feature type="transmembrane region" description="Helical" evidence="1">
    <location>
        <begin position="238"/>
        <end position="259"/>
    </location>
</feature>
<feature type="transmembrane region" description="Helical" evidence="1">
    <location>
        <begin position="544"/>
        <end position="564"/>
    </location>
</feature>
<accession>A0A327R672</accession>
<dbReference type="GO" id="GO:0005886">
    <property type="term" value="C:plasma membrane"/>
    <property type="evidence" value="ECO:0007669"/>
    <property type="project" value="TreeGrafter"/>
</dbReference>
<feature type="transmembrane region" description="Helical" evidence="1">
    <location>
        <begin position="280"/>
        <end position="297"/>
    </location>
</feature>
<keyword evidence="1" id="KW-0812">Transmembrane</keyword>
<dbReference type="Proteomes" id="UP000249696">
    <property type="component" value="Unassembled WGS sequence"/>
</dbReference>
<dbReference type="PANTHER" id="PTHR30569:SF0">
    <property type="entry name" value="CYTOSINE PERMEASE"/>
    <property type="match status" value="1"/>
</dbReference>
<dbReference type="PANTHER" id="PTHR30569">
    <property type="entry name" value="CYTOSINE TRANSPORTER CODB"/>
    <property type="match status" value="1"/>
</dbReference>
<feature type="transmembrane region" description="Helical" evidence="1">
    <location>
        <begin position="414"/>
        <end position="436"/>
    </location>
</feature>
<feature type="transmembrane region" description="Helical" evidence="1">
    <location>
        <begin position="180"/>
        <end position="199"/>
    </location>
</feature>
<feature type="transmembrane region" description="Helical" evidence="1">
    <location>
        <begin position="442"/>
        <end position="462"/>
    </location>
</feature>
<dbReference type="GO" id="GO:0015209">
    <property type="term" value="F:cytosine transmembrane transporter activity"/>
    <property type="evidence" value="ECO:0007669"/>
    <property type="project" value="InterPro"/>
</dbReference>
<dbReference type="EMBL" id="QLLN01000003">
    <property type="protein sequence ID" value="RAJ12336.1"/>
    <property type="molecule type" value="Genomic_DNA"/>
</dbReference>
<proteinExistence type="predicted"/>
<feature type="transmembrane region" description="Helical" evidence="1">
    <location>
        <begin position="512"/>
        <end position="532"/>
    </location>
</feature>
<dbReference type="InterPro" id="IPR030191">
    <property type="entry name" value="CodB"/>
</dbReference>
<keyword evidence="3" id="KW-1185">Reference proteome</keyword>
<feature type="transmembrane region" description="Helical" evidence="1">
    <location>
        <begin position="61"/>
        <end position="85"/>
    </location>
</feature>
<dbReference type="RefSeq" id="WP_111623091.1">
    <property type="nucleotide sequence ID" value="NZ_QLLN01000003.1"/>
</dbReference>